<dbReference type="CDD" id="cd02988">
    <property type="entry name" value="Phd_like_VIAF"/>
    <property type="match status" value="1"/>
</dbReference>
<organism evidence="7">
    <name type="scientific">Schistosoma curassoni</name>
    <dbReference type="NCBI Taxonomy" id="6186"/>
    <lineage>
        <taxon>Eukaryota</taxon>
        <taxon>Metazoa</taxon>
        <taxon>Spiralia</taxon>
        <taxon>Lophotrochozoa</taxon>
        <taxon>Platyhelminthes</taxon>
        <taxon>Trematoda</taxon>
        <taxon>Digenea</taxon>
        <taxon>Strigeidida</taxon>
        <taxon>Schistosomatoidea</taxon>
        <taxon>Schistosomatidae</taxon>
        <taxon>Schistosoma</taxon>
    </lineage>
</organism>
<keyword evidence="3" id="KW-0812">Transmembrane</keyword>
<comment type="similarity">
    <text evidence="1">Belongs to the phosducin family.</text>
</comment>
<dbReference type="AlphaFoldDB" id="A0A183KVN4"/>
<keyword evidence="3" id="KW-0472">Membrane</keyword>
<feature type="domain" description="Phosducin" evidence="4">
    <location>
        <begin position="44"/>
        <end position="178"/>
    </location>
</feature>
<dbReference type="Pfam" id="PF02114">
    <property type="entry name" value="Phosducin"/>
    <property type="match status" value="1"/>
</dbReference>
<dbReference type="InterPro" id="IPR036249">
    <property type="entry name" value="Thioredoxin-like_sf"/>
</dbReference>
<gene>
    <name evidence="5" type="ORF">SCUD_LOCUS19127</name>
</gene>
<dbReference type="STRING" id="6186.A0A183KVN4"/>
<dbReference type="InterPro" id="IPR024253">
    <property type="entry name" value="Phosducin_thioredoxin-like_dom"/>
</dbReference>
<keyword evidence="3" id="KW-1133">Transmembrane helix</keyword>
<reference evidence="5 6" key="2">
    <citation type="submission" date="2018-11" db="EMBL/GenBank/DDBJ databases">
        <authorList>
            <consortium name="Pathogen Informatics"/>
        </authorList>
    </citation>
    <scope>NUCLEOTIDE SEQUENCE [LARGE SCALE GENOMIC DNA]</scope>
    <source>
        <strain evidence="5">Dakar</strain>
        <strain evidence="6">Dakar, Senegal</strain>
    </source>
</reference>
<dbReference type="SUPFAM" id="SSF52833">
    <property type="entry name" value="Thioredoxin-like"/>
    <property type="match status" value="1"/>
</dbReference>
<feature type="transmembrane region" description="Helical" evidence="3">
    <location>
        <begin position="195"/>
        <end position="218"/>
    </location>
</feature>
<evidence type="ECO:0000256" key="3">
    <source>
        <dbReference type="SAM" id="Phobius"/>
    </source>
</evidence>
<sequence length="255" mass="29147">MAFVNPNEDTEWNDILRQKGILPPKKIEPEEEIPLPPDPKSILDKLTSDELDEKLDLLEDGEIDDEEARFLEEYRRKRIAMMQEVASKSRFGNVREVTKADWTTEVTNAGDTFVVIHIGEKGHGLCSLIDQHFRKLAQKFPTVKFLRGEASLCIPDYPTSNLPSILIYKSGDLKEQLIGPEAVGGNTVTVKGNCLWVYLFIYFLWLLVSFVSVVLSLISHQIIKKFQSIQLNSLTFSRFIHCSTNDIYTNHYEVV</sequence>
<dbReference type="WBParaSite" id="SCUD_0001913001-mRNA-1">
    <property type="protein sequence ID" value="SCUD_0001913001-mRNA-1"/>
    <property type="gene ID" value="SCUD_0001913001"/>
</dbReference>
<accession>A0A183KVN4</accession>
<evidence type="ECO:0000313" key="6">
    <source>
        <dbReference type="Proteomes" id="UP000279833"/>
    </source>
</evidence>
<dbReference type="PANTHER" id="PTHR45809">
    <property type="entry name" value="VIRAL IAP-ASSOCIATED FACTOR HOMOLOG"/>
    <property type="match status" value="1"/>
</dbReference>
<name>A0A183KVN4_9TREM</name>
<evidence type="ECO:0000313" key="7">
    <source>
        <dbReference type="WBParaSite" id="SCUD_0001913001-mRNA-1"/>
    </source>
</evidence>
<dbReference type="EMBL" id="UZAK01041991">
    <property type="protein sequence ID" value="VDP68100.1"/>
    <property type="molecule type" value="Genomic_DNA"/>
</dbReference>
<evidence type="ECO:0000256" key="1">
    <source>
        <dbReference type="ARBA" id="ARBA00009686"/>
    </source>
</evidence>
<evidence type="ECO:0000259" key="4">
    <source>
        <dbReference type="Pfam" id="PF02114"/>
    </source>
</evidence>
<reference evidence="7" key="1">
    <citation type="submission" date="2016-06" db="UniProtKB">
        <authorList>
            <consortium name="WormBaseParasite"/>
        </authorList>
    </citation>
    <scope>IDENTIFICATION</scope>
</reference>
<dbReference type="GO" id="GO:0006457">
    <property type="term" value="P:protein folding"/>
    <property type="evidence" value="ECO:0007669"/>
    <property type="project" value="TreeGrafter"/>
</dbReference>
<evidence type="ECO:0000313" key="5">
    <source>
        <dbReference type="EMBL" id="VDP68100.1"/>
    </source>
</evidence>
<dbReference type="PANTHER" id="PTHR45809:SF3">
    <property type="entry name" value="VIRAL IAP-ASSOCIATED FACTOR HOMOLOG"/>
    <property type="match status" value="1"/>
</dbReference>
<dbReference type="InterPro" id="IPR051498">
    <property type="entry name" value="Phosducin-like_chap/apop_reg"/>
</dbReference>
<dbReference type="Gene3D" id="3.40.30.10">
    <property type="entry name" value="Glutaredoxin"/>
    <property type="match status" value="1"/>
</dbReference>
<feature type="region of interest" description="Disordered" evidence="2">
    <location>
        <begin position="1"/>
        <end position="40"/>
    </location>
</feature>
<dbReference type="Proteomes" id="UP000279833">
    <property type="component" value="Unassembled WGS sequence"/>
</dbReference>
<dbReference type="GO" id="GO:0005737">
    <property type="term" value="C:cytoplasm"/>
    <property type="evidence" value="ECO:0007669"/>
    <property type="project" value="TreeGrafter"/>
</dbReference>
<evidence type="ECO:0000256" key="2">
    <source>
        <dbReference type="SAM" id="MobiDB-lite"/>
    </source>
</evidence>
<protein>
    <submittedName>
        <fullName evidence="7">Phosducin domain-containing protein</fullName>
    </submittedName>
</protein>
<keyword evidence="6" id="KW-1185">Reference proteome</keyword>
<proteinExistence type="inferred from homology"/>